<dbReference type="InterPro" id="IPR036236">
    <property type="entry name" value="Znf_C2H2_sf"/>
</dbReference>
<dbReference type="AlphaFoldDB" id="A0A9P7F6M3"/>
<keyword evidence="1" id="KW-0863">Zinc-finger</keyword>
<accession>A0A9P7F6M3</accession>
<gene>
    <name evidence="3" type="ORF">F5147DRAFT_213550</name>
</gene>
<dbReference type="Proteomes" id="UP000823399">
    <property type="component" value="Unassembled WGS sequence"/>
</dbReference>
<evidence type="ECO:0000259" key="2">
    <source>
        <dbReference type="PROSITE" id="PS50157"/>
    </source>
</evidence>
<comment type="caution">
    <text evidence="3">The sequence shown here is derived from an EMBL/GenBank/DDBJ whole genome shotgun (WGS) entry which is preliminary data.</text>
</comment>
<keyword evidence="4" id="KW-1185">Reference proteome</keyword>
<keyword evidence="1" id="KW-0862">Zinc</keyword>
<dbReference type="EMBL" id="JABBWM010000032">
    <property type="protein sequence ID" value="KAG2107284.1"/>
    <property type="molecule type" value="Genomic_DNA"/>
</dbReference>
<organism evidence="3 4">
    <name type="scientific">Suillus discolor</name>
    <dbReference type="NCBI Taxonomy" id="1912936"/>
    <lineage>
        <taxon>Eukaryota</taxon>
        <taxon>Fungi</taxon>
        <taxon>Dikarya</taxon>
        <taxon>Basidiomycota</taxon>
        <taxon>Agaricomycotina</taxon>
        <taxon>Agaricomycetes</taxon>
        <taxon>Agaricomycetidae</taxon>
        <taxon>Boletales</taxon>
        <taxon>Suillineae</taxon>
        <taxon>Suillaceae</taxon>
        <taxon>Suillus</taxon>
    </lineage>
</organism>
<evidence type="ECO:0000256" key="1">
    <source>
        <dbReference type="PROSITE-ProRule" id="PRU00042"/>
    </source>
</evidence>
<dbReference type="SMART" id="SM00355">
    <property type="entry name" value="ZnF_C2H2"/>
    <property type="match status" value="3"/>
</dbReference>
<dbReference type="PROSITE" id="PS50157">
    <property type="entry name" value="ZINC_FINGER_C2H2_2"/>
    <property type="match status" value="1"/>
</dbReference>
<feature type="domain" description="C2H2-type" evidence="2">
    <location>
        <begin position="101"/>
        <end position="128"/>
    </location>
</feature>
<protein>
    <recommendedName>
        <fullName evidence="2">C2H2-type domain-containing protein</fullName>
    </recommendedName>
</protein>
<dbReference type="SUPFAM" id="SSF57667">
    <property type="entry name" value="beta-beta-alpha zinc fingers"/>
    <property type="match status" value="1"/>
</dbReference>
<dbReference type="GO" id="GO:0008270">
    <property type="term" value="F:zinc ion binding"/>
    <property type="evidence" value="ECO:0007669"/>
    <property type="project" value="UniProtKB-KW"/>
</dbReference>
<name>A0A9P7F6M3_9AGAM</name>
<dbReference type="InterPro" id="IPR013087">
    <property type="entry name" value="Znf_C2H2_type"/>
</dbReference>
<dbReference type="PROSITE" id="PS00028">
    <property type="entry name" value="ZINC_FINGER_C2H2_1"/>
    <property type="match status" value="1"/>
</dbReference>
<sequence>MSLDHSLPVQGHLFDIPTDFHNDPTVHASPDHTICLWDVGGGIPCGVCINVLDLSKHVRMHGVKGPGDLEIQCTWDGCARSPMKRESIVRHIEEVHVQVKYRCSQCWASFSRKHTLRSHIFKAHSHVS</sequence>
<dbReference type="Gene3D" id="3.30.160.60">
    <property type="entry name" value="Classic Zinc Finger"/>
    <property type="match status" value="1"/>
</dbReference>
<reference evidence="3" key="1">
    <citation type="journal article" date="2020" name="New Phytol.">
        <title>Comparative genomics reveals dynamic genome evolution in host specialist ectomycorrhizal fungi.</title>
        <authorList>
            <person name="Lofgren L.A."/>
            <person name="Nguyen N.H."/>
            <person name="Vilgalys R."/>
            <person name="Ruytinx J."/>
            <person name="Liao H.L."/>
            <person name="Branco S."/>
            <person name="Kuo A."/>
            <person name="LaButti K."/>
            <person name="Lipzen A."/>
            <person name="Andreopoulos W."/>
            <person name="Pangilinan J."/>
            <person name="Riley R."/>
            <person name="Hundley H."/>
            <person name="Na H."/>
            <person name="Barry K."/>
            <person name="Grigoriev I.V."/>
            <person name="Stajich J.E."/>
            <person name="Kennedy P.G."/>
        </authorList>
    </citation>
    <scope>NUCLEOTIDE SEQUENCE</scope>
    <source>
        <strain evidence="3">FC423</strain>
    </source>
</reference>
<dbReference type="OrthoDB" id="10261408at2759"/>
<evidence type="ECO:0000313" key="4">
    <source>
        <dbReference type="Proteomes" id="UP000823399"/>
    </source>
</evidence>
<dbReference type="RefSeq" id="XP_041292162.1">
    <property type="nucleotide sequence ID" value="XM_041428631.1"/>
</dbReference>
<keyword evidence="1" id="KW-0479">Metal-binding</keyword>
<evidence type="ECO:0000313" key="3">
    <source>
        <dbReference type="EMBL" id="KAG2107284.1"/>
    </source>
</evidence>
<dbReference type="GeneID" id="64690890"/>
<proteinExistence type="predicted"/>